<organism evidence="1 2">
    <name type="scientific">Phytobacter diazotrophicus</name>
    <dbReference type="NCBI Taxonomy" id="395631"/>
    <lineage>
        <taxon>Bacteria</taxon>
        <taxon>Pseudomonadati</taxon>
        <taxon>Pseudomonadota</taxon>
        <taxon>Gammaproteobacteria</taxon>
        <taxon>Enterobacterales</taxon>
        <taxon>Enterobacteriaceae</taxon>
        <taxon>Phytobacter</taxon>
    </lineage>
</organism>
<sequence length="83" mass="9530">MQTLIVYSLLNDRRYCGDGGDRPPLAFLLAMPVLGQTSPVRLLLHHQHHFPDMRAGIQHPVRFACLGQWKGFKDLRLHRPGFN</sequence>
<name>A0ABM7VZA2_9ENTR</name>
<gene>
    <name evidence="1" type="ORF">PDTA9734_40960</name>
</gene>
<proteinExistence type="predicted"/>
<protein>
    <submittedName>
        <fullName evidence="1">Uncharacterized protein</fullName>
    </submittedName>
</protein>
<evidence type="ECO:0000313" key="2">
    <source>
        <dbReference type="Proteomes" id="UP001320460"/>
    </source>
</evidence>
<reference evidence="1 2" key="1">
    <citation type="submission" date="2021-12" db="EMBL/GenBank/DDBJ databases">
        <title>Complete genome sequence of Phytobacter diazotrophicus TA9734.</title>
        <authorList>
            <person name="Kubota H."/>
            <person name="Nakayama Y."/>
            <person name="Ariyoshi T."/>
        </authorList>
    </citation>
    <scope>NUCLEOTIDE SEQUENCE [LARGE SCALE GENOMIC DNA]</scope>
    <source>
        <strain evidence="1 2">TA9734</strain>
    </source>
</reference>
<dbReference type="Proteomes" id="UP001320460">
    <property type="component" value="Chromosome"/>
</dbReference>
<evidence type="ECO:0000313" key="1">
    <source>
        <dbReference type="EMBL" id="BDD52609.1"/>
    </source>
</evidence>
<accession>A0ABM7VZA2</accession>
<keyword evidence="2" id="KW-1185">Reference proteome</keyword>
<dbReference type="EMBL" id="AP025334">
    <property type="protein sequence ID" value="BDD52609.1"/>
    <property type="molecule type" value="Genomic_DNA"/>
</dbReference>